<name>A0A3M7PLT0_BRAPC</name>
<evidence type="ECO:0000313" key="2">
    <source>
        <dbReference type="Proteomes" id="UP000276133"/>
    </source>
</evidence>
<evidence type="ECO:0000313" key="1">
    <source>
        <dbReference type="EMBL" id="RNA00076.1"/>
    </source>
</evidence>
<accession>A0A3M7PLT0</accession>
<dbReference type="AlphaFoldDB" id="A0A3M7PLT0"/>
<organism evidence="1 2">
    <name type="scientific">Brachionus plicatilis</name>
    <name type="common">Marine rotifer</name>
    <name type="synonym">Brachionus muelleri</name>
    <dbReference type="NCBI Taxonomy" id="10195"/>
    <lineage>
        <taxon>Eukaryota</taxon>
        <taxon>Metazoa</taxon>
        <taxon>Spiralia</taxon>
        <taxon>Gnathifera</taxon>
        <taxon>Rotifera</taxon>
        <taxon>Eurotatoria</taxon>
        <taxon>Monogononta</taxon>
        <taxon>Pseudotrocha</taxon>
        <taxon>Ploima</taxon>
        <taxon>Brachionidae</taxon>
        <taxon>Brachionus</taxon>
    </lineage>
</organism>
<keyword evidence="2" id="KW-1185">Reference proteome</keyword>
<proteinExistence type="predicted"/>
<sequence length="117" mass="13092">MLKSDSYHSKSINCLAPQLLQRFNKSIFDTNKVVASKFLAVNLDLCGLLILKTVTYKQVCSQIMSSCIIFAVNTFPLELNQSAFEPSIRVPINSCDVMFDLRGFKLSLSILRGVIKV</sequence>
<comment type="caution">
    <text evidence="1">The sequence shown here is derived from an EMBL/GenBank/DDBJ whole genome shotgun (WGS) entry which is preliminary data.</text>
</comment>
<dbReference type="EMBL" id="REGN01009931">
    <property type="protein sequence ID" value="RNA00076.1"/>
    <property type="molecule type" value="Genomic_DNA"/>
</dbReference>
<reference evidence="1 2" key="1">
    <citation type="journal article" date="2018" name="Sci. Rep.">
        <title>Genomic signatures of local adaptation to the degree of environmental predictability in rotifers.</title>
        <authorList>
            <person name="Franch-Gras L."/>
            <person name="Hahn C."/>
            <person name="Garcia-Roger E.M."/>
            <person name="Carmona M.J."/>
            <person name="Serra M."/>
            <person name="Gomez A."/>
        </authorList>
    </citation>
    <scope>NUCLEOTIDE SEQUENCE [LARGE SCALE GENOMIC DNA]</scope>
    <source>
        <strain evidence="1">HYR1</strain>
    </source>
</reference>
<protein>
    <submittedName>
        <fullName evidence="1">Uncharacterized protein</fullName>
    </submittedName>
</protein>
<gene>
    <name evidence="1" type="ORF">BpHYR1_010251</name>
</gene>
<dbReference type="Proteomes" id="UP000276133">
    <property type="component" value="Unassembled WGS sequence"/>
</dbReference>